<dbReference type="Gene3D" id="1.10.3130.10">
    <property type="entry name" value="serine acetyltransferase, domain 1"/>
    <property type="match status" value="1"/>
</dbReference>
<gene>
    <name evidence="8" type="primary">epsC</name>
    <name evidence="8" type="ORF">SMD27_04755</name>
</gene>
<keyword evidence="5" id="KW-0012">Acyltransferase</keyword>
<dbReference type="InterPro" id="IPR045304">
    <property type="entry name" value="LbH_SAT"/>
</dbReference>
<keyword evidence="4" id="KW-0808">Transferase</keyword>
<evidence type="ECO:0000313" key="9">
    <source>
        <dbReference type="Proteomes" id="UP001279642"/>
    </source>
</evidence>
<comment type="caution">
    <text evidence="8">The sequence shown here is derived from an EMBL/GenBank/DDBJ whole genome shotgun (WGS) entry which is preliminary data.</text>
</comment>
<evidence type="ECO:0000256" key="7">
    <source>
        <dbReference type="SAM" id="MobiDB-lite"/>
    </source>
</evidence>
<dbReference type="CDD" id="cd03354">
    <property type="entry name" value="LbH_SAT"/>
    <property type="match status" value="1"/>
</dbReference>
<sequence>MNRIAPADTSTDRSRGERQADDSSLTDWSLNAIVAELRHSRESANKIRHRGEVRNLPSRAVVGEIVNDLSAALFPTHYGRPDLSDDSIDFYVGDRLHNGLTALKEQVRRSLSLGREACHKAETPTPAEAVQCAGEITSAFARQLPEIRAALVSDLMAAYSGDPAATSISELLLCYPGITAIIHHRLAHALQRLGAPFIARLIASIAQSATGIDIHPAAQIDAGFFIDHGTGVVIGETAIIGRNVRLYQAVTLGARKLPADETGALVKGGARHPIIEDNVVIYAGATVLGRITIGRDSIIGGNVWLTQSVPPGSIITQAKSSHGDQHLISLGLQDGSGI</sequence>
<dbReference type="PANTHER" id="PTHR42811">
    <property type="entry name" value="SERINE ACETYLTRANSFERASE"/>
    <property type="match status" value="1"/>
</dbReference>
<proteinExistence type="inferred from homology"/>
<dbReference type="Gene3D" id="2.160.10.10">
    <property type="entry name" value="Hexapeptide repeat proteins"/>
    <property type="match status" value="1"/>
</dbReference>
<organism evidence="8 9">
    <name type="scientific">Dongia soli</name>
    <dbReference type="NCBI Taxonomy" id="600628"/>
    <lineage>
        <taxon>Bacteria</taxon>
        <taxon>Pseudomonadati</taxon>
        <taxon>Pseudomonadota</taxon>
        <taxon>Alphaproteobacteria</taxon>
        <taxon>Rhodospirillales</taxon>
        <taxon>Dongiaceae</taxon>
        <taxon>Dongia</taxon>
    </lineage>
</organism>
<keyword evidence="3" id="KW-0028">Amino-acid biosynthesis</keyword>
<name>A0ABU5E8F5_9PROT</name>
<feature type="region of interest" description="Disordered" evidence="7">
    <location>
        <begin position="1"/>
        <end position="23"/>
    </location>
</feature>
<feature type="compositionally biased region" description="Basic and acidic residues" evidence="7">
    <location>
        <begin position="10"/>
        <end position="21"/>
    </location>
</feature>
<evidence type="ECO:0000256" key="3">
    <source>
        <dbReference type="ARBA" id="ARBA00022605"/>
    </source>
</evidence>
<dbReference type="InterPro" id="IPR042122">
    <property type="entry name" value="Ser_AcTrfase_N_sf"/>
</dbReference>
<dbReference type="Proteomes" id="UP001279642">
    <property type="component" value="Unassembled WGS sequence"/>
</dbReference>
<keyword evidence="9" id="KW-1185">Reference proteome</keyword>
<dbReference type="InterPro" id="IPR011004">
    <property type="entry name" value="Trimer_LpxA-like_sf"/>
</dbReference>
<evidence type="ECO:0000256" key="1">
    <source>
        <dbReference type="ARBA" id="ARBA00007274"/>
    </source>
</evidence>
<protein>
    <recommendedName>
        <fullName evidence="2">serine O-acetyltransferase</fullName>
        <ecNumber evidence="2">2.3.1.30</ecNumber>
    </recommendedName>
</protein>
<dbReference type="InterPro" id="IPR001451">
    <property type="entry name" value="Hexapep"/>
</dbReference>
<accession>A0ABU5E8F5</accession>
<comment type="catalytic activity">
    <reaction evidence="6">
        <text>L-serine + acetyl-CoA = O-acetyl-L-serine + CoA</text>
        <dbReference type="Rhea" id="RHEA:24560"/>
        <dbReference type="ChEBI" id="CHEBI:33384"/>
        <dbReference type="ChEBI" id="CHEBI:57287"/>
        <dbReference type="ChEBI" id="CHEBI:57288"/>
        <dbReference type="ChEBI" id="CHEBI:58340"/>
        <dbReference type="EC" id="2.3.1.30"/>
    </reaction>
</comment>
<dbReference type="RefSeq" id="WP_320507173.1">
    <property type="nucleotide sequence ID" value="NZ_JAXCLW010000001.1"/>
</dbReference>
<evidence type="ECO:0000313" key="8">
    <source>
        <dbReference type="EMBL" id="MDY0882141.1"/>
    </source>
</evidence>
<evidence type="ECO:0000256" key="6">
    <source>
        <dbReference type="ARBA" id="ARBA00049486"/>
    </source>
</evidence>
<comment type="similarity">
    <text evidence="1">Belongs to the transferase hexapeptide repeat family.</text>
</comment>
<reference evidence="8 9" key="1">
    <citation type="journal article" date="2016" name="Antonie Van Leeuwenhoek">
        <title>Dongia soli sp. nov., isolated from soil from Dokdo, Korea.</title>
        <authorList>
            <person name="Kim D.U."/>
            <person name="Lee H."/>
            <person name="Kim H."/>
            <person name="Kim S.G."/>
            <person name="Ka J.O."/>
        </authorList>
    </citation>
    <scope>NUCLEOTIDE SEQUENCE [LARGE SCALE GENOMIC DNA]</scope>
    <source>
        <strain evidence="8 9">D78</strain>
    </source>
</reference>
<dbReference type="NCBIfam" id="NF041874">
    <property type="entry name" value="EPS_EpsC"/>
    <property type="match status" value="1"/>
</dbReference>
<dbReference type="SUPFAM" id="SSF51161">
    <property type="entry name" value="Trimeric LpxA-like enzymes"/>
    <property type="match status" value="1"/>
</dbReference>
<evidence type="ECO:0000256" key="5">
    <source>
        <dbReference type="ARBA" id="ARBA00023315"/>
    </source>
</evidence>
<dbReference type="InterPro" id="IPR053376">
    <property type="entry name" value="Serine_acetyltransferase"/>
</dbReference>
<dbReference type="EC" id="2.3.1.30" evidence="2"/>
<evidence type="ECO:0000256" key="4">
    <source>
        <dbReference type="ARBA" id="ARBA00022679"/>
    </source>
</evidence>
<evidence type="ECO:0000256" key="2">
    <source>
        <dbReference type="ARBA" id="ARBA00013266"/>
    </source>
</evidence>
<dbReference type="EMBL" id="JAXCLW010000001">
    <property type="protein sequence ID" value="MDY0882141.1"/>
    <property type="molecule type" value="Genomic_DNA"/>
</dbReference>
<dbReference type="Pfam" id="PF00132">
    <property type="entry name" value="Hexapep"/>
    <property type="match status" value="1"/>
</dbReference>